<dbReference type="Proteomes" id="UP000016924">
    <property type="component" value="Unassembled WGS sequence"/>
</dbReference>
<proteinExistence type="predicted"/>
<reference evidence="2" key="1">
    <citation type="submission" date="2012-06" db="EMBL/GenBank/DDBJ databases">
        <title>The genome sequence of Coniosporium apollinis CBS 100218.</title>
        <authorList>
            <consortium name="The Broad Institute Genome Sequencing Platform"/>
            <person name="Cuomo C."/>
            <person name="Gorbushina A."/>
            <person name="Noack S."/>
            <person name="Walker B."/>
            <person name="Young S.K."/>
            <person name="Zeng Q."/>
            <person name="Gargeya S."/>
            <person name="Fitzgerald M."/>
            <person name="Haas B."/>
            <person name="Abouelleil A."/>
            <person name="Alvarado L."/>
            <person name="Arachchi H.M."/>
            <person name="Berlin A.M."/>
            <person name="Chapman S.B."/>
            <person name="Goldberg J."/>
            <person name="Griggs A."/>
            <person name="Gujja S."/>
            <person name="Hansen M."/>
            <person name="Howarth C."/>
            <person name="Imamovic A."/>
            <person name="Larimer J."/>
            <person name="McCowan C."/>
            <person name="Montmayeur A."/>
            <person name="Murphy C."/>
            <person name="Neiman D."/>
            <person name="Pearson M."/>
            <person name="Priest M."/>
            <person name="Roberts A."/>
            <person name="Saif S."/>
            <person name="Shea T."/>
            <person name="Sisk P."/>
            <person name="Sykes S."/>
            <person name="Wortman J."/>
            <person name="Nusbaum C."/>
            <person name="Birren B."/>
        </authorList>
    </citation>
    <scope>NUCLEOTIDE SEQUENCE [LARGE SCALE GENOMIC DNA]</scope>
    <source>
        <strain evidence="2">CBS 100218</strain>
    </source>
</reference>
<dbReference type="GeneID" id="19900030"/>
<accession>R7YP94</accession>
<evidence type="ECO:0000313" key="2">
    <source>
        <dbReference type="Proteomes" id="UP000016924"/>
    </source>
</evidence>
<sequence>MEADTSLIRKDFKRVAEDRILSGAFAEEFTALDRDGPGVQKKLEELFEEASHSELAEGEVRVRERLGVKTI</sequence>
<dbReference type="EMBL" id="JH767563">
    <property type="protein sequence ID" value="EON63491.1"/>
    <property type="molecule type" value="Genomic_DNA"/>
</dbReference>
<dbReference type="AlphaFoldDB" id="R7YP94"/>
<name>R7YP94_CONA1</name>
<dbReference type="HOGENOM" id="CLU_2739900_0_0_1"/>
<keyword evidence="2" id="KW-1185">Reference proteome</keyword>
<dbReference type="OrthoDB" id="10255643at2759"/>
<evidence type="ECO:0000313" key="1">
    <source>
        <dbReference type="EMBL" id="EON63491.1"/>
    </source>
</evidence>
<protein>
    <submittedName>
        <fullName evidence="1">Uncharacterized protein</fullName>
    </submittedName>
</protein>
<organism evidence="1 2">
    <name type="scientific">Coniosporium apollinis (strain CBS 100218)</name>
    <name type="common">Rock-inhabiting black yeast</name>
    <dbReference type="NCBI Taxonomy" id="1168221"/>
    <lineage>
        <taxon>Eukaryota</taxon>
        <taxon>Fungi</taxon>
        <taxon>Dikarya</taxon>
        <taxon>Ascomycota</taxon>
        <taxon>Pezizomycotina</taxon>
        <taxon>Dothideomycetes</taxon>
        <taxon>Dothideomycetes incertae sedis</taxon>
        <taxon>Coniosporium</taxon>
    </lineage>
</organism>
<dbReference type="RefSeq" id="XP_007778808.1">
    <property type="nucleotide sequence ID" value="XM_007780618.1"/>
</dbReference>
<gene>
    <name evidence="1" type="ORF">W97_02719</name>
</gene>
<dbReference type="STRING" id="1168221.R7YP94"/>